<keyword evidence="1" id="KW-0472">Membrane</keyword>
<keyword evidence="1" id="KW-0812">Transmembrane</keyword>
<gene>
    <name evidence="2" type="ORF">COX24_00845</name>
</gene>
<keyword evidence="1" id="KW-1133">Transmembrane helix</keyword>
<sequence length="64" mass="7394">MKATIIVLLAGVLLIGAGLFYWYEWRPNEIRKSCERSARVTESWGDVSYETAYFGCLRFKGLEK</sequence>
<feature type="transmembrane region" description="Helical" evidence="1">
    <location>
        <begin position="6"/>
        <end position="23"/>
    </location>
</feature>
<organism evidence="2 3">
    <name type="scientific">bacterium (Candidatus Gribaldobacteria) CG23_combo_of_CG06-09_8_20_14_all_37_87_8</name>
    <dbReference type="NCBI Taxonomy" id="2014278"/>
    <lineage>
        <taxon>Bacteria</taxon>
        <taxon>Candidatus Gribaldobacteria</taxon>
    </lineage>
</organism>
<accession>A0A2G9ZH94</accession>
<reference evidence="2 3" key="1">
    <citation type="submission" date="2017-09" db="EMBL/GenBank/DDBJ databases">
        <title>Depth-based differentiation of microbial function through sediment-hosted aquifers and enrichment of novel symbionts in the deep terrestrial subsurface.</title>
        <authorList>
            <person name="Probst A.J."/>
            <person name="Ladd B."/>
            <person name="Jarett J.K."/>
            <person name="Geller-Mcgrath D.E."/>
            <person name="Sieber C.M."/>
            <person name="Emerson J.B."/>
            <person name="Anantharaman K."/>
            <person name="Thomas B.C."/>
            <person name="Malmstrom R."/>
            <person name="Stieglmeier M."/>
            <person name="Klingl A."/>
            <person name="Woyke T."/>
            <person name="Ryan C.M."/>
            <person name="Banfield J.F."/>
        </authorList>
    </citation>
    <scope>NUCLEOTIDE SEQUENCE [LARGE SCALE GENOMIC DNA]</scope>
    <source>
        <strain evidence="2">CG23_combo_of_CG06-09_8_20_14_all_37_87_8</strain>
    </source>
</reference>
<evidence type="ECO:0000313" key="3">
    <source>
        <dbReference type="Proteomes" id="UP000230447"/>
    </source>
</evidence>
<proteinExistence type="predicted"/>
<evidence type="ECO:0000313" key="2">
    <source>
        <dbReference type="EMBL" id="PIP31950.1"/>
    </source>
</evidence>
<evidence type="ECO:0000256" key="1">
    <source>
        <dbReference type="SAM" id="Phobius"/>
    </source>
</evidence>
<protein>
    <submittedName>
        <fullName evidence="2">Uncharacterized protein</fullName>
    </submittedName>
</protein>
<dbReference type="AlphaFoldDB" id="A0A2G9ZH94"/>
<name>A0A2G9ZH94_9BACT</name>
<dbReference type="EMBL" id="PCSB01000016">
    <property type="protein sequence ID" value="PIP31950.1"/>
    <property type="molecule type" value="Genomic_DNA"/>
</dbReference>
<comment type="caution">
    <text evidence="2">The sequence shown here is derived from an EMBL/GenBank/DDBJ whole genome shotgun (WGS) entry which is preliminary data.</text>
</comment>
<dbReference type="Proteomes" id="UP000230447">
    <property type="component" value="Unassembled WGS sequence"/>
</dbReference>